<organism evidence="3 4">
    <name type="scientific">Albidovulum denitrificans</name>
    <dbReference type="NCBI Taxonomy" id="404881"/>
    <lineage>
        <taxon>Bacteria</taxon>
        <taxon>Pseudomonadati</taxon>
        <taxon>Pseudomonadota</taxon>
        <taxon>Alphaproteobacteria</taxon>
        <taxon>Rhodobacterales</taxon>
        <taxon>Paracoccaceae</taxon>
        <taxon>Albidovulum</taxon>
    </lineage>
</organism>
<dbReference type="GO" id="GO:0005737">
    <property type="term" value="C:cytoplasm"/>
    <property type="evidence" value="ECO:0007669"/>
    <property type="project" value="TreeGrafter"/>
</dbReference>
<dbReference type="InterPro" id="IPR051908">
    <property type="entry name" value="Ribosomal_N-acetyltransferase"/>
</dbReference>
<protein>
    <submittedName>
        <fullName evidence="3">RimJ/RimL family protein N-acetyltransferase</fullName>
    </submittedName>
</protein>
<dbReference type="AlphaFoldDB" id="A0A2S8S6K2"/>
<dbReference type="Proteomes" id="UP000238338">
    <property type="component" value="Unassembled WGS sequence"/>
</dbReference>
<dbReference type="Pfam" id="PF13302">
    <property type="entry name" value="Acetyltransf_3"/>
    <property type="match status" value="1"/>
</dbReference>
<keyword evidence="3" id="KW-0808">Transferase</keyword>
<evidence type="ECO:0000313" key="4">
    <source>
        <dbReference type="Proteomes" id="UP000238338"/>
    </source>
</evidence>
<evidence type="ECO:0000256" key="1">
    <source>
        <dbReference type="SAM" id="MobiDB-lite"/>
    </source>
</evidence>
<reference evidence="3 4" key="1">
    <citation type="submission" date="2018-02" db="EMBL/GenBank/DDBJ databases">
        <title>Genomic Encyclopedia of Archaeal and Bacterial Type Strains, Phase II (KMG-II): from individual species to whole genera.</title>
        <authorList>
            <person name="Goeker M."/>
        </authorList>
    </citation>
    <scope>NUCLEOTIDE SEQUENCE [LARGE SCALE GENOMIC DNA]</scope>
    <source>
        <strain evidence="3 4">DSM 18921</strain>
    </source>
</reference>
<gene>
    <name evidence="3" type="ORF">LX70_02703</name>
</gene>
<dbReference type="GO" id="GO:1990189">
    <property type="term" value="F:protein N-terminal-serine acetyltransferase activity"/>
    <property type="evidence" value="ECO:0007669"/>
    <property type="project" value="TreeGrafter"/>
</dbReference>
<dbReference type="EMBL" id="PVEP01000005">
    <property type="protein sequence ID" value="PQV56437.1"/>
    <property type="molecule type" value="Genomic_DNA"/>
</dbReference>
<comment type="caution">
    <text evidence="3">The sequence shown here is derived from an EMBL/GenBank/DDBJ whole genome shotgun (WGS) entry which is preliminary data.</text>
</comment>
<dbReference type="InterPro" id="IPR016181">
    <property type="entry name" value="Acyl_CoA_acyltransferase"/>
</dbReference>
<feature type="domain" description="N-acetyltransferase" evidence="2">
    <location>
        <begin position="32"/>
        <end position="184"/>
    </location>
</feature>
<dbReference type="PANTHER" id="PTHR43441">
    <property type="entry name" value="RIBOSOMAL-PROTEIN-SERINE ACETYLTRANSFERASE"/>
    <property type="match status" value="1"/>
</dbReference>
<dbReference type="PROSITE" id="PS51186">
    <property type="entry name" value="GNAT"/>
    <property type="match status" value="1"/>
</dbReference>
<sequence>MAERRFGAPVGDWTPPARPGPEAIEGRYARLERLDPARHGQDLHAANLMNDAIWDYLPYGPFTELAGYLAWAEAMAVKEDPFFYAVVDLSTGRAGGVASFLRIEPAAGSIEVGHINLAPALQRTRAATEAICLMMGWAFEAGYRRFEWKCDALNLPSRRAAERYGMSHEGVFRQATVVKGRNRDTAWFAAIDKEWPALKAAHEAWLAPDNFDAEGVQRQELSGLTRPILVTRDPALAG</sequence>
<dbReference type="Gene3D" id="3.40.630.30">
    <property type="match status" value="1"/>
</dbReference>
<dbReference type="GO" id="GO:0008999">
    <property type="term" value="F:protein-N-terminal-alanine acetyltransferase activity"/>
    <property type="evidence" value="ECO:0007669"/>
    <property type="project" value="TreeGrafter"/>
</dbReference>
<feature type="region of interest" description="Disordered" evidence="1">
    <location>
        <begin position="1"/>
        <end position="21"/>
    </location>
</feature>
<dbReference type="OrthoDB" id="5295305at2"/>
<evidence type="ECO:0000259" key="2">
    <source>
        <dbReference type="PROSITE" id="PS51186"/>
    </source>
</evidence>
<dbReference type="SUPFAM" id="SSF55729">
    <property type="entry name" value="Acyl-CoA N-acyltransferases (Nat)"/>
    <property type="match status" value="1"/>
</dbReference>
<dbReference type="RefSeq" id="WP_105515277.1">
    <property type="nucleotide sequence ID" value="NZ_PVEP01000005.1"/>
</dbReference>
<dbReference type="FunFam" id="3.40.630.30:FF:000047">
    <property type="entry name" value="Acetyltransferase, GNAT family"/>
    <property type="match status" value="1"/>
</dbReference>
<dbReference type="InterPro" id="IPR000182">
    <property type="entry name" value="GNAT_dom"/>
</dbReference>
<dbReference type="PANTHER" id="PTHR43441:SF2">
    <property type="entry name" value="FAMILY ACETYLTRANSFERASE, PUTATIVE (AFU_ORTHOLOGUE AFUA_7G00850)-RELATED"/>
    <property type="match status" value="1"/>
</dbReference>
<name>A0A2S8S6K2_9RHOB</name>
<proteinExistence type="predicted"/>
<evidence type="ECO:0000313" key="3">
    <source>
        <dbReference type="EMBL" id="PQV56437.1"/>
    </source>
</evidence>
<accession>A0A2S8S6K2</accession>
<keyword evidence="4" id="KW-1185">Reference proteome</keyword>